<dbReference type="InterPro" id="IPR003653">
    <property type="entry name" value="Peptidase_C48_C"/>
</dbReference>
<keyword evidence="8" id="KW-1185">Reference proteome</keyword>
<evidence type="ECO:0000259" key="5">
    <source>
        <dbReference type="Pfam" id="PF02902"/>
    </source>
</evidence>
<dbReference type="AlphaFoldDB" id="A0A8X7SI73"/>
<dbReference type="Proteomes" id="UP000886595">
    <property type="component" value="Unassembled WGS sequence"/>
</dbReference>
<dbReference type="PANTHER" id="PTHR48449:SF2">
    <property type="entry name" value="UBIQUITIN-LIKE PROTEASE FAMILY PROFILE DOMAIN-CONTAINING PROTEIN"/>
    <property type="match status" value="1"/>
</dbReference>
<dbReference type="PANTHER" id="PTHR48449">
    <property type="entry name" value="DUF1985 DOMAIN-CONTAINING PROTEIN"/>
    <property type="match status" value="1"/>
</dbReference>
<feature type="region of interest" description="Disordered" evidence="4">
    <location>
        <begin position="490"/>
        <end position="514"/>
    </location>
</feature>
<dbReference type="GO" id="GO:0008234">
    <property type="term" value="F:cysteine-type peptidase activity"/>
    <property type="evidence" value="ECO:0007669"/>
    <property type="project" value="InterPro"/>
</dbReference>
<comment type="similarity">
    <text evidence="1">Belongs to the peptidase C48 family.</text>
</comment>
<dbReference type="Gene3D" id="3.40.395.10">
    <property type="entry name" value="Adenoviral Proteinase, Chain A"/>
    <property type="match status" value="1"/>
</dbReference>
<evidence type="ECO:0000313" key="8">
    <source>
        <dbReference type="Proteomes" id="UP000886595"/>
    </source>
</evidence>
<proteinExistence type="inferred from homology"/>
<evidence type="ECO:0000256" key="3">
    <source>
        <dbReference type="ARBA" id="ARBA00022801"/>
    </source>
</evidence>
<feature type="compositionally biased region" description="Polar residues" evidence="4">
    <location>
        <begin position="490"/>
        <end position="504"/>
    </location>
</feature>
<feature type="region of interest" description="Disordered" evidence="4">
    <location>
        <begin position="1"/>
        <end position="20"/>
    </location>
</feature>
<keyword evidence="3" id="KW-0378">Hydrolase</keyword>
<evidence type="ECO:0008006" key="9">
    <source>
        <dbReference type="Google" id="ProtNLM"/>
    </source>
</evidence>
<dbReference type="Pfam" id="PF02902">
    <property type="entry name" value="Peptidase_C48"/>
    <property type="match status" value="1"/>
</dbReference>
<evidence type="ECO:0000256" key="1">
    <source>
        <dbReference type="ARBA" id="ARBA00005234"/>
    </source>
</evidence>
<gene>
    <name evidence="7" type="ORF">Bca52824_026719</name>
</gene>
<evidence type="ECO:0000256" key="4">
    <source>
        <dbReference type="SAM" id="MobiDB-lite"/>
    </source>
</evidence>
<evidence type="ECO:0000256" key="2">
    <source>
        <dbReference type="ARBA" id="ARBA00022670"/>
    </source>
</evidence>
<dbReference type="InterPro" id="IPR038765">
    <property type="entry name" value="Papain-like_cys_pep_sf"/>
</dbReference>
<feature type="domain" description="Ubiquitin-like protease family profile" evidence="5">
    <location>
        <begin position="674"/>
        <end position="854"/>
    </location>
</feature>
<name>A0A8X7SI73_BRACI</name>
<comment type="caution">
    <text evidence="7">The sequence shown here is derived from an EMBL/GenBank/DDBJ whole genome shotgun (WGS) entry which is preliminary data.</text>
</comment>
<evidence type="ECO:0000259" key="6">
    <source>
        <dbReference type="Pfam" id="PF09331"/>
    </source>
</evidence>
<evidence type="ECO:0000313" key="7">
    <source>
        <dbReference type="EMBL" id="KAG2306971.1"/>
    </source>
</evidence>
<dbReference type="GO" id="GO:0006508">
    <property type="term" value="P:proteolysis"/>
    <property type="evidence" value="ECO:0007669"/>
    <property type="project" value="UniProtKB-KW"/>
</dbReference>
<dbReference type="EMBL" id="JAAMPC010000006">
    <property type="protein sequence ID" value="KAG2306971.1"/>
    <property type="molecule type" value="Genomic_DNA"/>
</dbReference>
<organism evidence="7 8">
    <name type="scientific">Brassica carinata</name>
    <name type="common">Ethiopian mustard</name>
    <name type="synonym">Abyssinian cabbage</name>
    <dbReference type="NCBI Taxonomy" id="52824"/>
    <lineage>
        <taxon>Eukaryota</taxon>
        <taxon>Viridiplantae</taxon>
        <taxon>Streptophyta</taxon>
        <taxon>Embryophyta</taxon>
        <taxon>Tracheophyta</taxon>
        <taxon>Spermatophyta</taxon>
        <taxon>Magnoliopsida</taxon>
        <taxon>eudicotyledons</taxon>
        <taxon>Gunneridae</taxon>
        <taxon>Pentapetalae</taxon>
        <taxon>rosids</taxon>
        <taxon>malvids</taxon>
        <taxon>Brassicales</taxon>
        <taxon>Brassicaceae</taxon>
        <taxon>Brassiceae</taxon>
        <taxon>Brassica</taxon>
    </lineage>
</organism>
<dbReference type="Pfam" id="PF09331">
    <property type="entry name" value="DUF1985"/>
    <property type="match status" value="1"/>
</dbReference>
<sequence>MVSSRLVDCPESPEEEEMGPIPDMMFEAGEEPVGVRVLTYQSSSALKRIFTALDAEEIEVIQRSSFGKLIDIAEKPVFSGRFARYLLSRQLKTKKKYEAWFRFAGKPFRFSLREFAIVTGLPCGKFPRKSKMKFKKTIVEKPYWPSLFGKVEVATLLKDLLSLQLVMVEAVPSLTEIVQDICSSSESDSEDLECNGHDMFTKKQTLNPAHARNVDKKSDASVSSVLLDSPTHPIAVSSCLWSDEEEDAKVDSLVTRIRRNQEFTISSFRGGVRTSDVERMRQASTSKLKGRKAKKVLHYAQHPDPSNLADLVIEKLTPKLEFMDTNIRSACSTVAAIEGKVVVQVDALFAKFKEEMIKCVKDMVSATCQDFGGFIMVYHIFYRTPPMKPGDRQVGQLPQRMCIEILSKTLSNISAYSTPPRVNHTPQEKNLTANNKDHVESGFVCVTPFDEHCAHSATSGNRTRQNSFELNLDAHKRLDKKLMAEPSFSLGLTQEDQNQRSGNNEPPEIALRGTPDAMNVDANLEEGLGLGQSMARRREETGQEDDPSFSLGLTQEDLNQSQVNLVATEKPQGETAFRMNVADNIEEGQVSRKSKRQRAVPSGLVEDYQCGRHIMSRARQAQKFVFGIESVSEMERKYERLASKLSEKVVLNVGGLFVSGNDISLILDRSRFFPAKVIDIVIRVIRSSFVQHMHLDGQRRVAFLDSKFVAAMNRAFPNFCKSRDKEAYLFPKGLRDMFPTAETTEVQPTRYYFPCFLGNNHWVGICFDASEGVLTVLDCNIGLSKDNVVEKKLKPIVLMLPYLARFACQPVGDEPIIQCFDVVRPKSLEQINNPADSGLMALVLMGRHAVYGMEACKNISSDVFAEEGKRAAILTYEFKEEL</sequence>
<reference evidence="7 8" key="1">
    <citation type="submission" date="2020-02" db="EMBL/GenBank/DDBJ databases">
        <authorList>
            <person name="Ma Q."/>
            <person name="Huang Y."/>
            <person name="Song X."/>
            <person name="Pei D."/>
        </authorList>
    </citation>
    <scope>NUCLEOTIDE SEQUENCE [LARGE SCALE GENOMIC DNA]</scope>
    <source>
        <strain evidence="7">Sxm20200214</strain>
        <tissue evidence="7">Leaf</tissue>
    </source>
</reference>
<protein>
    <recommendedName>
        <fullName evidence="9">Ubiquitin-like protease family profile domain-containing protein</fullName>
    </recommendedName>
</protein>
<dbReference type="InterPro" id="IPR015410">
    <property type="entry name" value="DUF1985"/>
</dbReference>
<dbReference type="OrthoDB" id="1047900at2759"/>
<feature type="domain" description="DUF1985" evidence="6">
    <location>
        <begin position="87"/>
        <end position="154"/>
    </location>
</feature>
<dbReference type="SUPFAM" id="SSF54001">
    <property type="entry name" value="Cysteine proteinases"/>
    <property type="match status" value="1"/>
</dbReference>
<accession>A0A8X7SI73</accession>
<keyword evidence="2" id="KW-0645">Protease</keyword>